<dbReference type="GO" id="GO:0015184">
    <property type="term" value="F:L-cystine transmembrane transporter activity"/>
    <property type="evidence" value="ECO:0007669"/>
    <property type="project" value="TreeGrafter"/>
</dbReference>
<feature type="transmembrane region" description="Helical" evidence="9">
    <location>
        <begin position="58"/>
        <end position="79"/>
    </location>
</feature>
<sequence length="222" mass="24352">MNGFDLDFSTGLLSQLVGALPITLGMSGLALLLSLSLGLVLALTQVFKLPVFRQLTDLYISFFRGTPLLVQLFLLYYGLPQIFPSLTAMTAFQAATLGLGFHFAAYMAETIRAAILGIDKSQMEAALSIGMDRLTAMKRIVLPQASRIAIPGLMNSFIDLLKSTSLAFTLGVAEIMARTQLEAASSFRFLESYLVLALVYWVLVVMMTWLQKYAEKRLGAAY</sequence>
<evidence type="ECO:0000256" key="2">
    <source>
        <dbReference type="ARBA" id="ARBA00010072"/>
    </source>
</evidence>
<comment type="similarity">
    <text evidence="2">Belongs to the binding-protein-dependent transport system permease family. HisMQ subfamily.</text>
</comment>
<keyword evidence="7 9" id="KW-1133">Transmembrane helix</keyword>
<feature type="transmembrane region" description="Helical" evidence="9">
    <location>
        <begin position="193"/>
        <end position="210"/>
    </location>
</feature>
<dbReference type="Gene3D" id="1.10.3720.10">
    <property type="entry name" value="MetI-like"/>
    <property type="match status" value="1"/>
</dbReference>
<dbReference type="InterPro" id="IPR035906">
    <property type="entry name" value="MetI-like_sf"/>
</dbReference>
<keyword evidence="3 9" id="KW-0813">Transport</keyword>
<dbReference type="RefSeq" id="WP_116686401.1">
    <property type="nucleotide sequence ID" value="NZ_CAWNYD010000002.1"/>
</dbReference>
<dbReference type="InterPro" id="IPR000515">
    <property type="entry name" value="MetI-like"/>
</dbReference>
<dbReference type="AlphaFoldDB" id="A0A2V1GVG8"/>
<accession>A0A2V1GVG8</accession>
<evidence type="ECO:0000256" key="4">
    <source>
        <dbReference type="ARBA" id="ARBA00022475"/>
    </source>
</evidence>
<dbReference type="GO" id="GO:0043190">
    <property type="term" value="C:ATP-binding cassette (ABC) transporter complex"/>
    <property type="evidence" value="ECO:0007669"/>
    <property type="project" value="InterPro"/>
</dbReference>
<dbReference type="PROSITE" id="PS50928">
    <property type="entry name" value="ABC_TM1"/>
    <property type="match status" value="1"/>
</dbReference>
<reference evidence="11 12" key="1">
    <citation type="submission" date="2018-04" db="EMBL/GenBank/DDBJ databases">
        <title>Thalassorhabdus spongiae gen. nov., sp. nov., isolated from a marine sponge in South-West Iceland.</title>
        <authorList>
            <person name="Knobloch S."/>
            <person name="Daussin A."/>
            <person name="Johannsson R."/>
            <person name="Marteinsson V.T."/>
        </authorList>
    </citation>
    <scope>NUCLEOTIDE SEQUENCE [LARGE SCALE GENOMIC DNA]</scope>
    <source>
        <strain evidence="11 12">Hp12</strain>
    </source>
</reference>
<dbReference type="SUPFAM" id="SSF161098">
    <property type="entry name" value="MetI-like"/>
    <property type="match status" value="1"/>
</dbReference>
<dbReference type="OrthoDB" id="9787841at2"/>
<dbReference type="Proteomes" id="UP000244906">
    <property type="component" value="Unassembled WGS sequence"/>
</dbReference>
<evidence type="ECO:0000256" key="5">
    <source>
        <dbReference type="ARBA" id="ARBA00022692"/>
    </source>
</evidence>
<organism evidence="11 12">
    <name type="scientific">Pelagibaculum spongiae</name>
    <dbReference type="NCBI Taxonomy" id="2080658"/>
    <lineage>
        <taxon>Bacteria</taxon>
        <taxon>Pseudomonadati</taxon>
        <taxon>Pseudomonadota</taxon>
        <taxon>Gammaproteobacteria</taxon>
        <taxon>Oceanospirillales</taxon>
        <taxon>Pelagibaculum</taxon>
    </lineage>
</organism>
<keyword evidence="4" id="KW-1003">Cell membrane</keyword>
<evidence type="ECO:0000313" key="12">
    <source>
        <dbReference type="Proteomes" id="UP000244906"/>
    </source>
</evidence>
<keyword evidence="5 9" id="KW-0812">Transmembrane</keyword>
<evidence type="ECO:0000313" key="11">
    <source>
        <dbReference type="EMBL" id="PVZ70328.1"/>
    </source>
</evidence>
<evidence type="ECO:0000256" key="7">
    <source>
        <dbReference type="ARBA" id="ARBA00022989"/>
    </source>
</evidence>
<protein>
    <submittedName>
        <fullName evidence="11">ABC transporter permease</fullName>
    </submittedName>
</protein>
<dbReference type="CDD" id="cd06261">
    <property type="entry name" value="TM_PBP2"/>
    <property type="match status" value="1"/>
</dbReference>
<evidence type="ECO:0000256" key="3">
    <source>
        <dbReference type="ARBA" id="ARBA00022448"/>
    </source>
</evidence>
<name>A0A2V1GVG8_9GAMM</name>
<evidence type="ECO:0000256" key="9">
    <source>
        <dbReference type="RuleBase" id="RU363032"/>
    </source>
</evidence>
<evidence type="ECO:0000256" key="1">
    <source>
        <dbReference type="ARBA" id="ARBA00004429"/>
    </source>
</evidence>
<evidence type="ECO:0000259" key="10">
    <source>
        <dbReference type="PROSITE" id="PS50928"/>
    </source>
</evidence>
<keyword evidence="8 9" id="KW-0472">Membrane</keyword>
<gene>
    <name evidence="11" type="ORF">DC094_06955</name>
</gene>
<dbReference type="PANTHER" id="PTHR30614:SF0">
    <property type="entry name" value="L-CYSTINE TRANSPORT SYSTEM PERMEASE PROTEIN TCYL"/>
    <property type="match status" value="1"/>
</dbReference>
<evidence type="ECO:0000256" key="6">
    <source>
        <dbReference type="ARBA" id="ARBA00022970"/>
    </source>
</evidence>
<dbReference type="EMBL" id="QDDL01000002">
    <property type="protein sequence ID" value="PVZ70328.1"/>
    <property type="molecule type" value="Genomic_DNA"/>
</dbReference>
<keyword evidence="12" id="KW-1185">Reference proteome</keyword>
<evidence type="ECO:0000256" key="8">
    <source>
        <dbReference type="ARBA" id="ARBA00023136"/>
    </source>
</evidence>
<dbReference type="PANTHER" id="PTHR30614">
    <property type="entry name" value="MEMBRANE COMPONENT OF AMINO ACID ABC TRANSPORTER"/>
    <property type="match status" value="1"/>
</dbReference>
<feature type="transmembrane region" description="Helical" evidence="9">
    <location>
        <begin position="85"/>
        <end position="106"/>
    </location>
</feature>
<dbReference type="NCBIfam" id="TIGR01726">
    <property type="entry name" value="HEQRo_perm_3TM"/>
    <property type="match status" value="1"/>
</dbReference>
<comment type="subcellular location">
    <subcellularLocation>
        <location evidence="1">Cell inner membrane</location>
        <topology evidence="1">Multi-pass membrane protein</topology>
    </subcellularLocation>
    <subcellularLocation>
        <location evidence="9">Cell membrane</location>
        <topology evidence="9">Multi-pass membrane protein</topology>
    </subcellularLocation>
</comment>
<dbReference type="InterPro" id="IPR010065">
    <property type="entry name" value="AA_ABC_transptr_permease_3TM"/>
</dbReference>
<feature type="domain" description="ABC transmembrane type-1" evidence="10">
    <location>
        <begin position="20"/>
        <end position="211"/>
    </location>
</feature>
<proteinExistence type="inferred from homology"/>
<dbReference type="InterPro" id="IPR043429">
    <property type="entry name" value="ArtM/GltK/GlnP/TcyL/YhdX-like"/>
</dbReference>
<dbReference type="Pfam" id="PF00528">
    <property type="entry name" value="BPD_transp_1"/>
    <property type="match status" value="1"/>
</dbReference>
<feature type="transmembrane region" description="Helical" evidence="9">
    <location>
        <begin position="20"/>
        <end position="46"/>
    </location>
</feature>
<keyword evidence="6" id="KW-0029">Amino-acid transport</keyword>
<comment type="caution">
    <text evidence="11">The sequence shown here is derived from an EMBL/GenBank/DDBJ whole genome shotgun (WGS) entry which is preliminary data.</text>
</comment>